<dbReference type="AlphaFoldDB" id="A0A2T0A857"/>
<comment type="caution">
    <text evidence="7">The sequence shown here is derived from an EMBL/GenBank/DDBJ whole genome shotgun (WGS) entry which is preliminary data.</text>
</comment>
<gene>
    <name evidence="7" type="ORF">AAT19DRAFT_14522</name>
</gene>
<dbReference type="SMART" id="SM00404">
    <property type="entry name" value="PTPc_motif"/>
    <property type="match status" value="1"/>
</dbReference>
<dbReference type="Pfam" id="PF00102">
    <property type="entry name" value="Y_phosphatase"/>
    <property type="match status" value="2"/>
</dbReference>
<dbReference type="OrthoDB" id="6058203at2759"/>
<feature type="compositionally biased region" description="Low complexity" evidence="3">
    <location>
        <begin position="161"/>
        <end position="181"/>
    </location>
</feature>
<sequence length="1132" mass="120149">MPGHTGPKPPHAMLNRPRLSPKSPNEIHREGYFVPPTPAAADRPQHAWSPFFGGQQGGDAPLGRVDENGEVARAGYDAGVGAGGESALGGAGAAGHASASAGTGQANEAPSNSPWSTTAPPSFTLSPTSTAFNAKFSHALRVPSSSNIPQTPLYPPPSSPFIPENAASTRPAAASSSHPASAVPPTPGPSTTSGLSFPPSSSANSPFKLPTSLAFAGRKPSGAAARPSSLSSSQRTASALPIPITSQRYTLYTPAQIFTLLHSASNADPKTPPILVLDIRTHTAFVAERLAGSINVCVPSTLLRRPAFGIDRVADSLPPSDQEVFERWNSCGVILVLDQESTSLVEGGGPASLLAKFDKAGFEGKLGWVKGGWYAVRTQLRGLKEEEQEKLVEVGSSATVAQSPTTASAPVSAHSTPFGAPGPAGAQTSALDAPTSLVGGDSAHSSTYPPINSKKHGRPVLQVRDLPASAFQLASTSAFRHSSNETSRSTSRAGPEVISPSTSGGSLSSVGSVRPNMGKRRKSGNEGFLGELPSAITSGGRPSFDADFRRAIASSRDNSQVRTSANPFFDNIRQNSEALSLERSLANLAPIDLPPVSPSLIPSLPSFLRTYLSLSPMSRADRLARQFYELEFAERERLEGTFKWHSRQSVVGASRAAEEEDREAETEEDQEKRWEKFGISAGVELGNLNRFKNIFPYEHARVRLQYHSPSATDYVNASYLSLRNSSKRFIASQGPLPTTFRDFWQMCDQENVGVIIMLTNLQEGGRDKCGRYWASEHEGEWDIQLEGDLEREEADRLKALEAKGGAESTGGLLGPGGAKGPGAGGGGFFSVFDAKEAKKEEKKAKPKNFEEATLRSTITVRRRRQSRNSSSSSTPPPPRKIRHIQYRAWPDFDIPAEPADVVSLVNEVEAAQRAYMRETGWDPKEHGGLEPPILAHCSAGVGRTGVFIMVSSLLAKLRQDHEAATQSDVARTDDSMDIDPPSAAAPPSRPPLAERLSDPETSLLSTGLSLSSLNGPAHSPSPTPMHPSLTLPRLESRISSTSTSTTSSATLAPPIPTSAGSATPASPSPVQPALPPLDVPALAQQDPIFAGVNELREQRMSMVANYRQYVSVLECVLEGAVRLFSQDSAKSS</sequence>
<feature type="region of interest" description="Disordered" evidence="3">
    <location>
        <begin position="963"/>
        <end position="1078"/>
    </location>
</feature>
<feature type="compositionally biased region" description="Low complexity" evidence="3">
    <location>
        <begin position="189"/>
        <end position="204"/>
    </location>
</feature>
<feature type="compositionally biased region" description="Polar residues" evidence="3">
    <location>
        <begin position="477"/>
        <end position="492"/>
    </location>
</feature>
<evidence type="ECO:0000313" key="8">
    <source>
        <dbReference type="Proteomes" id="UP000239560"/>
    </source>
</evidence>
<dbReference type="InterPro" id="IPR001763">
    <property type="entry name" value="Rhodanese-like_dom"/>
</dbReference>
<dbReference type="Proteomes" id="UP000239560">
    <property type="component" value="Unassembled WGS sequence"/>
</dbReference>
<feature type="domain" description="Tyrosine specific protein phosphatases" evidence="5">
    <location>
        <begin position="899"/>
        <end position="950"/>
    </location>
</feature>
<feature type="compositionally biased region" description="Low complexity" evidence="3">
    <location>
        <begin position="220"/>
        <end position="237"/>
    </location>
</feature>
<feature type="compositionally biased region" description="Low complexity" evidence="3">
    <location>
        <begin position="497"/>
        <end position="513"/>
    </location>
</feature>
<dbReference type="InterPro" id="IPR029021">
    <property type="entry name" value="Prot-tyrosine_phosphatase-like"/>
</dbReference>
<proteinExistence type="inferred from homology"/>
<feature type="compositionally biased region" description="Polar residues" evidence="3">
    <location>
        <begin position="108"/>
        <end position="129"/>
    </location>
</feature>
<feature type="domain" description="Rhodanese" evidence="6">
    <location>
        <begin position="270"/>
        <end position="385"/>
    </location>
</feature>
<feature type="compositionally biased region" description="Basic and acidic residues" evidence="3">
    <location>
        <begin position="839"/>
        <end position="853"/>
    </location>
</feature>
<feature type="compositionally biased region" description="Gly residues" evidence="3">
    <location>
        <begin position="78"/>
        <end position="93"/>
    </location>
</feature>
<dbReference type="SMART" id="SM00194">
    <property type="entry name" value="PTPc"/>
    <property type="match status" value="1"/>
</dbReference>
<feature type="compositionally biased region" description="Low complexity" evidence="3">
    <location>
        <begin position="94"/>
        <end position="106"/>
    </location>
</feature>
<feature type="region of interest" description="Disordered" evidence="3">
    <location>
        <begin position="143"/>
        <end position="204"/>
    </location>
</feature>
<feature type="region of interest" description="Disordered" evidence="3">
    <location>
        <begin position="477"/>
        <end position="536"/>
    </location>
</feature>
<evidence type="ECO:0000259" key="4">
    <source>
        <dbReference type="PROSITE" id="PS50055"/>
    </source>
</evidence>
<evidence type="ECO:0000313" key="7">
    <source>
        <dbReference type="EMBL" id="PRQ74169.1"/>
    </source>
</evidence>
<dbReference type="PANTHER" id="PTHR19134">
    <property type="entry name" value="RECEPTOR-TYPE TYROSINE-PROTEIN PHOSPHATASE"/>
    <property type="match status" value="1"/>
</dbReference>
<dbReference type="SUPFAM" id="SSF52821">
    <property type="entry name" value="Rhodanese/Cell cycle control phosphatase"/>
    <property type="match status" value="1"/>
</dbReference>
<organism evidence="7 8">
    <name type="scientific">Rhodotorula toruloides</name>
    <name type="common">Yeast</name>
    <name type="synonym">Rhodosporidium toruloides</name>
    <dbReference type="NCBI Taxonomy" id="5286"/>
    <lineage>
        <taxon>Eukaryota</taxon>
        <taxon>Fungi</taxon>
        <taxon>Dikarya</taxon>
        <taxon>Basidiomycota</taxon>
        <taxon>Pucciniomycotina</taxon>
        <taxon>Microbotryomycetes</taxon>
        <taxon>Sporidiobolales</taxon>
        <taxon>Sporidiobolaceae</taxon>
        <taxon>Rhodotorula</taxon>
    </lineage>
</organism>
<dbReference type="GO" id="GO:0004725">
    <property type="term" value="F:protein tyrosine phosphatase activity"/>
    <property type="evidence" value="ECO:0007669"/>
    <property type="project" value="UniProtKB-EC"/>
</dbReference>
<dbReference type="PROSITE" id="PS50056">
    <property type="entry name" value="TYR_PHOSPHATASE_2"/>
    <property type="match status" value="1"/>
</dbReference>
<dbReference type="EMBL" id="LCTV02000006">
    <property type="protein sequence ID" value="PRQ74169.1"/>
    <property type="molecule type" value="Genomic_DNA"/>
</dbReference>
<dbReference type="SUPFAM" id="SSF52799">
    <property type="entry name" value="(Phosphotyrosine protein) phosphatases II"/>
    <property type="match status" value="1"/>
</dbReference>
<dbReference type="Gene3D" id="3.90.190.10">
    <property type="entry name" value="Protein tyrosine phosphatase superfamily"/>
    <property type="match status" value="1"/>
</dbReference>
<dbReference type="InterPro" id="IPR050348">
    <property type="entry name" value="Protein-Tyr_Phosphatase"/>
</dbReference>
<evidence type="ECO:0000259" key="5">
    <source>
        <dbReference type="PROSITE" id="PS50056"/>
    </source>
</evidence>
<dbReference type="PANTHER" id="PTHR19134:SF449">
    <property type="entry name" value="TYROSINE-PROTEIN PHOSPHATASE 1"/>
    <property type="match status" value="1"/>
</dbReference>
<dbReference type="PROSITE" id="PS50055">
    <property type="entry name" value="TYR_PHOSPHATASE_PTP"/>
    <property type="match status" value="1"/>
</dbReference>
<dbReference type="InterPro" id="IPR000387">
    <property type="entry name" value="Tyr_Pase_dom"/>
</dbReference>
<evidence type="ECO:0000259" key="6">
    <source>
        <dbReference type="PROSITE" id="PS50206"/>
    </source>
</evidence>
<feature type="compositionally biased region" description="Pro residues" evidence="3">
    <location>
        <begin position="1066"/>
        <end position="1078"/>
    </location>
</feature>
<feature type="domain" description="Tyrosine-protein phosphatase" evidence="4">
    <location>
        <begin position="689"/>
        <end position="969"/>
    </location>
</feature>
<evidence type="ECO:0000256" key="3">
    <source>
        <dbReference type="SAM" id="MobiDB-lite"/>
    </source>
</evidence>
<feature type="compositionally biased region" description="Polar residues" evidence="3">
    <location>
        <begin position="396"/>
        <end position="415"/>
    </location>
</feature>
<reference evidence="7 8" key="1">
    <citation type="journal article" date="2018" name="Elife">
        <title>Functional genomics of lipid metabolism in the oleaginous yeast Rhodosporidium toruloides.</title>
        <authorList>
            <person name="Coradetti S.T."/>
            <person name="Pinel D."/>
            <person name="Geiselman G."/>
            <person name="Ito M."/>
            <person name="Mondo S."/>
            <person name="Reilly M.C."/>
            <person name="Cheng Y.F."/>
            <person name="Bauer S."/>
            <person name="Grigoriev I."/>
            <person name="Gladden J.M."/>
            <person name="Simmons B.A."/>
            <person name="Brem R."/>
            <person name="Arkin A.P."/>
            <person name="Skerker J.M."/>
        </authorList>
    </citation>
    <scope>NUCLEOTIDE SEQUENCE [LARGE SCALE GENOMIC DNA]</scope>
    <source>
        <strain evidence="7 8">NBRC 0880</strain>
    </source>
</reference>
<comment type="similarity">
    <text evidence="1">Belongs to the protein-tyrosine phosphatase family. Non-receptor class subfamily.</text>
</comment>
<dbReference type="InterPro" id="IPR003595">
    <property type="entry name" value="Tyr_Pase_cat"/>
</dbReference>
<name>A0A2T0A857_RHOTO</name>
<evidence type="ECO:0000256" key="2">
    <source>
        <dbReference type="ARBA" id="ARBA00013064"/>
    </source>
</evidence>
<dbReference type="PROSITE" id="PS50206">
    <property type="entry name" value="RHODANESE_3"/>
    <property type="match status" value="1"/>
</dbReference>
<feature type="region of interest" description="Disordered" evidence="3">
    <location>
        <begin position="1"/>
        <end position="129"/>
    </location>
</feature>
<dbReference type="EC" id="3.1.3.48" evidence="2"/>
<feature type="compositionally biased region" description="Low complexity" evidence="3">
    <location>
        <begin position="1001"/>
        <end position="1013"/>
    </location>
</feature>
<dbReference type="InterPro" id="IPR036873">
    <property type="entry name" value="Rhodanese-like_dom_sf"/>
</dbReference>
<accession>A0A2T0A857</accession>
<dbReference type="InterPro" id="IPR000242">
    <property type="entry name" value="PTP_cat"/>
</dbReference>
<protein>
    <recommendedName>
        <fullName evidence="2">protein-tyrosine-phosphatase</fullName>
        <ecNumber evidence="2">3.1.3.48</ecNumber>
    </recommendedName>
</protein>
<dbReference type="PRINTS" id="PR00700">
    <property type="entry name" value="PRTYPHPHTASE"/>
</dbReference>
<feature type="region of interest" description="Disordered" evidence="3">
    <location>
        <begin position="218"/>
        <end position="237"/>
    </location>
</feature>
<feature type="region of interest" description="Disordered" evidence="3">
    <location>
        <begin position="394"/>
        <end position="456"/>
    </location>
</feature>
<evidence type="ECO:0000256" key="1">
    <source>
        <dbReference type="ARBA" id="ARBA00009649"/>
    </source>
</evidence>
<feature type="compositionally biased region" description="Low complexity" evidence="3">
    <location>
        <begin position="1039"/>
        <end position="1065"/>
    </location>
</feature>
<feature type="region of interest" description="Disordered" evidence="3">
    <location>
        <begin position="839"/>
        <end position="881"/>
    </location>
</feature>
<dbReference type="Gene3D" id="3.40.250.10">
    <property type="entry name" value="Rhodanese-like domain"/>
    <property type="match status" value="1"/>
</dbReference>